<accession>A0A0C9VVG7</accession>
<keyword evidence="1" id="KW-1133">Transmembrane helix</keyword>
<evidence type="ECO:0000313" key="3">
    <source>
        <dbReference type="Proteomes" id="UP000054279"/>
    </source>
</evidence>
<dbReference type="AlphaFoldDB" id="A0A0C9VVG7"/>
<evidence type="ECO:0000256" key="1">
    <source>
        <dbReference type="SAM" id="Phobius"/>
    </source>
</evidence>
<protein>
    <submittedName>
        <fullName evidence="2">Uncharacterized protein</fullName>
    </submittedName>
</protein>
<reference evidence="2 3" key="1">
    <citation type="submission" date="2014-06" db="EMBL/GenBank/DDBJ databases">
        <title>Evolutionary Origins and Diversification of the Mycorrhizal Mutualists.</title>
        <authorList>
            <consortium name="DOE Joint Genome Institute"/>
            <consortium name="Mycorrhizal Genomics Consortium"/>
            <person name="Kohler A."/>
            <person name="Kuo A."/>
            <person name="Nagy L.G."/>
            <person name="Floudas D."/>
            <person name="Copeland A."/>
            <person name="Barry K.W."/>
            <person name="Cichocki N."/>
            <person name="Veneault-Fourrey C."/>
            <person name="LaButti K."/>
            <person name="Lindquist E.A."/>
            <person name="Lipzen A."/>
            <person name="Lundell T."/>
            <person name="Morin E."/>
            <person name="Murat C."/>
            <person name="Riley R."/>
            <person name="Ohm R."/>
            <person name="Sun H."/>
            <person name="Tunlid A."/>
            <person name="Henrissat B."/>
            <person name="Grigoriev I.V."/>
            <person name="Hibbett D.S."/>
            <person name="Martin F."/>
        </authorList>
    </citation>
    <scope>NUCLEOTIDE SEQUENCE [LARGE SCALE GENOMIC DNA]</scope>
    <source>
        <strain evidence="2 3">SS14</strain>
    </source>
</reference>
<gene>
    <name evidence="2" type="ORF">M422DRAFT_31227</name>
</gene>
<dbReference type="HOGENOM" id="CLU_2943314_0_0_1"/>
<organism evidence="2 3">
    <name type="scientific">Sphaerobolus stellatus (strain SS14)</name>
    <dbReference type="NCBI Taxonomy" id="990650"/>
    <lineage>
        <taxon>Eukaryota</taxon>
        <taxon>Fungi</taxon>
        <taxon>Dikarya</taxon>
        <taxon>Basidiomycota</taxon>
        <taxon>Agaricomycotina</taxon>
        <taxon>Agaricomycetes</taxon>
        <taxon>Phallomycetidae</taxon>
        <taxon>Geastrales</taxon>
        <taxon>Sphaerobolaceae</taxon>
        <taxon>Sphaerobolus</taxon>
    </lineage>
</organism>
<name>A0A0C9VVG7_SPHS4</name>
<dbReference type="EMBL" id="KN837128">
    <property type="protein sequence ID" value="KIJ42640.1"/>
    <property type="molecule type" value="Genomic_DNA"/>
</dbReference>
<dbReference type="Proteomes" id="UP000054279">
    <property type="component" value="Unassembled WGS sequence"/>
</dbReference>
<sequence>MTPRYLASDIASIVCSTICGLIYLMLLRRSRHPDEPNVAAKRGYIVHPSFRTNIGYRCIP</sequence>
<feature type="transmembrane region" description="Helical" evidence="1">
    <location>
        <begin position="6"/>
        <end position="26"/>
    </location>
</feature>
<evidence type="ECO:0000313" key="2">
    <source>
        <dbReference type="EMBL" id="KIJ42640.1"/>
    </source>
</evidence>
<keyword evidence="1" id="KW-0472">Membrane</keyword>
<keyword evidence="3" id="KW-1185">Reference proteome</keyword>
<proteinExistence type="predicted"/>
<keyword evidence="1" id="KW-0812">Transmembrane</keyword>